<accession>A0A6A6G7D1</accession>
<feature type="non-terminal residue" evidence="2">
    <location>
        <position position="1"/>
    </location>
</feature>
<proteinExistence type="predicted"/>
<dbReference type="Pfam" id="PF24870">
    <property type="entry name" value="DUF7735"/>
    <property type="match status" value="1"/>
</dbReference>
<gene>
    <name evidence="2" type="ORF">BDZ85DRAFT_174774</name>
</gene>
<feature type="domain" description="DUF7735" evidence="1">
    <location>
        <begin position="22"/>
        <end position="159"/>
    </location>
</feature>
<dbReference type="Proteomes" id="UP000799538">
    <property type="component" value="Unassembled WGS sequence"/>
</dbReference>
<sequence length="168" mass="18288">INLTWMLSASNPVVMAQLYPTILPSASRAITSDPWQCATENMTSLFMPLTPSGVLLDALVSHGEVLLDEYCPRTQAVCLFPAYSKWCSFTHTAPTSVLSEYRSYGSVANAWLAARSSTMVELAEGCPNYWYKAINQVFLAENRINNTIAMAECYAAAQNAPVSSTASS</sequence>
<evidence type="ECO:0000313" key="2">
    <source>
        <dbReference type="EMBL" id="KAF2221554.1"/>
    </source>
</evidence>
<dbReference type="OrthoDB" id="4940591at2759"/>
<protein>
    <recommendedName>
        <fullName evidence="1">DUF7735 domain-containing protein</fullName>
    </recommendedName>
</protein>
<dbReference type="AlphaFoldDB" id="A0A6A6G7D1"/>
<evidence type="ECO:0000313" key="3">
    <source>
        <dbReference type="Proteomes" id="UP000799538"/>
    </source>
</evidence>
<dbReference type="InterPro" id="IPR056637">
    <property type="entry name" value="DUF7735"/>
</dbReference>
<feature type="non-terminal residue" evidence="2">
    <location>
        <position position="168"/>
    </location>
</feature>
<reference evidence="3" key="1">
    <citation type="journal article" date="2020" name="Stud. Mycol.">
        <title>101 Dothideomycetes genomes: A test case for predicting lifestyles and emergence of pathogens.</title>
        <authorList>
            <person name="Haridas S."/>
            <person name="Albert R."/>
            <person name="Binder M."/>
            <person name="Bloem J."/>
            <person name="LaButti K."/>
            <person name="Salamov A."/>
            <person name="Andreopoulos B."/>
            <person name="Baker S."/>
            <person name="Barry K."/>
            <person name="Bills G."/>
            <person name="Bluhm B."/>
            <person name="Cannon C."/>
            <person name="Castanera R."/>
            <person name="Culley D."/>
            <person name="Daum C."/>
            <person name="Ezra D."/>
            <person name="Gonzalez J."/>
            <person name="Henrissat B."/>
            <person name="Kuo A."/>
            <person name="Liang C."/>
            <person name="Lipzen A."/>
            <person name="Lutzoni F."/>
            <person name="Magnuson J."/>
            <person name="Mondo S."/>
            <person name="Nolan M."/>
            <person name="Ohm R."/>
            <person name="Pangilinan J."/>
            <person name="Park H.-J."/>
            <person name="Ramirez L."/>
            <person name="Alfaro M."/>
            <person name="Sun H."/>
            <person name="Tritt A."/>
            <person name="Yoshinaga Y."/>
            <person name="Zwiers L.-H."/>
            <person name="Turgeon B."/>
            <person name="Goodwin S."/>
            <person name="Spatafora J."/>
            <person name="Crous P."/>
            <person name="Grigoriev I."/>
        </authorList>
    </citation>
    <scope>NUCLEOTIDE SEQUENCE [LARGE SCALE GENOMIC DNA]</scope>
    <source>
        <strain evidence="3">CECT 20119</strain>
    </source>
</reference>
<organism evidence="2 3">
    <name type="scientific">Elsinoe ampelina</name>
    <dbReference type="NCBI Taxonomy" id="302913"/>
    <lineage>
        <taxon>Eukaryota</taxon>
        <taxon>Fungi</taxon>
        <taxon>Dikarya</taxon>
        <taxon>Ascomycota</taxon>
        <taxon>Pezizomycotina</taxon>
        <taxon>Dothideomycetes</taxon>
        <taxon>Dothideomycetidae</taxon>
        <taxon>Myriangiales</taxon>
        <taxon>Elsinoaceae</taxon>
        <taxon>Elsinoe</taxon>
    </lineage>
</organism>
<dbReference type="EMBL" id="ML992510">
    <property type="protein sequence ID" value="KAF2221554.1"/>
    <property type="molecule type" value="Genomic_DNA"/>
</dbReference>
<name>A0A6A6G7D1_9PEZI</name>
<evidence type="ECO:0000259" key="1">
    <source>
        <dbReference type="Pfam" id="PF24870"/>
    </source>
</evidence>
<keyword evidence="3" id="KW-1185">Reference proteome</keyword>